<dbReference type="AlphaFoldDB" id="W9YSS1"/>
<reference evidence="8 9" key="1">
    <citation type="submission" date="2013-03" db="EMBL/GenBank/DDBJ databases">
        <title>The Genome Sequence of Capronia epimyces CBS 606.96.</title>
        <authorList>
            <consortium name="The Broad Institute Genomics Platform"/>
            <person name="Cuomo C."/>
            <person name="de Hoog S."/>
            <person name="Gorbushina A."/>
            <person name="Walker B."/>
            <person name="Young S.K."/>
            <person name="Zeng Q."/>
            <person name="Gargeya S."/>
            <person name="Fitzgerald M."/>
            <person name="Haas B."/>
            <person name="Abouelleil A."/>
            <person name="Allen A.W."/>
            <person name="Alvarado L."/>
            <person name="Arachchi H.M."/>
            <person name="Berlin A.M."/>
            <person name="Chapman S.B."/>
            <person name="Gainer-Dewar J."/>
            <person name="Goldberg J."/>
            <person name="Griggs A."/>
            <person name="Gujja S."/>
            <person name="Hansen M."/>
            <person name="Howarth C."/>
            <person name="Imamovic A."/>
            <person name="Ireland A."/>
            <person name="Larimer J."/>
            <person name="McCowan C."/>
            <person name="Murphy C."/>
            <person name="Pearson M."/>
            <person name="Poon T.W."/>
            <person name="Priest M."/>
            <person name="Roberts A."/>
            <person name="Saif S."/>
            <person name="Shea T."/>
            <person name="Sisk P."/>
            <person name="Sykes S."/>
            <person name="Wortman J."/>
            <person name="Nusbaum C."/>
            <person name="Birren B."/>
        </authorList>
    </citation>
    <scope>NUCLEOTIDE SEQUENCE [LARGE SCALE GENOMIC DNA]</scope>
    <source>
        <strain evidence="8 9">CBS 606.96</strain>
    </source>
</reference>
<dbReference type="GO" id="GO:0000981">
    <property type="term" value="F:DNA-binding transcription factor activity, RNA polymerase II-specific"/>
    <property type="evidence" value="ECO:0007669"/>
    <property type="project" value="InterPro"/>
</dbReference>
<dbReference type="GO" id="GO:0006351">
    <property type="term" value="P:DNA-templated transcription"/>
    <property type="evidence" value="ECO:0007669"/>
    <property type="project" value="InterPro"/>
</dbReference>
<dbReference type="InterPro" id="IPR051127">
    <property type="entry name" value="Fungal_SecMet_Regulators"/>
</dbReference>
<name>W9YSS1_9EURO</name>
<dbReference type="OrthoDB" id="424974at2759"/>
<dbReference type="Pfam" id="PF04082">
    <property type="entry name" value="Fungal_trans"/>
    <property type="match status" value="1"/>
</dbReference>
<sequence>MALQGAGLQIPDARDRDRSKLIKRRKVTIACEQCRERKRKCDGVRPLCGSCARRQPPSKCVWSQERWRHIPALEALDARIKQLEASRPGTSETSASDSSLPLSQVNEGSVPSRTTMTTSHRRRPVQPGPWQEGAFPPARPQPEPHGYGEVDTARKADPHKLSIQSMLSTENNMEQASESSRVDAMGTTSAFIARSESTEHPGSAFFGPSSTSSFLGVVRLIIGRSSNVPGRTPPSQHTAESRSSNLCSATSSHVSPEQDLGWKYSSSVFELPPRGEADMLVANYFTWVYSLYPIIHRPYFNARYERLWQRPHMHASPITLEDILFHCMLNAILALGTQFHPELEPHSRVSKSELFFAHCQQLLTLDLFAHSDFMTVQCLLLMCYFLLSTDKPDYCWNLSGLALRMAQAIGLHIDSADDCSQTGSRRDQVDVELQRRVWGGCCLLDRSLSFLYGRPLMMYPHLTSQFVFPSLIDDEYLTRLPDPPGSQPEGIPSVMATWSHCLRLGEILGEIISTFYQGNQSSISTLGDIKLGRDFGNPSLFSRLKQGDFKDLFTLDARLHDWYEQLPAYLKISSNPDPGMPGDGGGGGGGYQSHWDYCFSSTSTSLGPSPATDGSSGPSPSGHYGEANIPKIRNFQREANVLKARWLHVRVFLSRPALLVILDRDQYAFTFGYNEDTYLSRSVLHLRMLSSLADLCVSAAQDLVDLVYNNCPSEHKLLHVWWYSVCCKDSDTTPS</sequence>
<evidence type="ECO:0000313" key="8">
    <source>
        <dbReference type="EMBL" id="EXJ92311.1"/>
    </source>
</evidence>
<dbReference type="InterPro" id="IPR036864">
    <property type="entry name" value="Zn2-C6_fun-type_DNA-bd_sf"/>
</dbReference>
<keyword evidence="4" id="KW-0804">Transcription</keyword>
<dbReference type="InterPro" id="IPR007219">
    <property type="entry name" value="XnlR_reg_dom"/>
</dbReference>
<feature type="compositionally biased region" description="Polar residues" evidence="6">
    <location>
        <begin position="225"/>
        <end position="255"/>
    </location>
</feature>
<evidence type="ECO:0000256" key="5">
    <source>
        <dbReference type="ARBA" id="ARBA00023242"/>
    </source>
</evidence>
<dbReference type="SUPFAM" id="SSF57701">
    <property type="entry name" value="Zn2/Cys6 DNA-binding domain"/>
    <property type="match status" value="1"/>
</dbReference>
<dbReference type="GO" id="GO:0008270">
    <property type="term" value="F:zinc ion binding"/>
    <property type="evidence" value="ECO:0007669"/>
    <property type="project" value="InterPro"/>
</dbReference>
<keyword evidence="3" id="KW-0238">DNA-binding</keyword>
<feature type="region of interest" description="Disordered" evidence="6">
    <location>
        <begin position="85"/>
        <end position="151"/>
    </location>
</feature>
<dbReference type="Proteomes" id="UP000019478">
    <property type="component" value="Unassembled WGS sequence"/>
</dbReference>
<feature type="domain" description="Zn(2)-C6 fungal-type" evidence="7">
    <location>
        <begin position="30"/>
        <end position="62"/>
    </location>
</feature>
<dbReference type="HOGENOM" id="CLU_008511_1_1_1"/>
<feature type="region of interest" description="Disordered" evidence="6">
    <location>
        <begin position="225"/>
        <end position="258"/>
    </location>
</feature>
<dbReference type="RefSeq" id="XP_007729201.1">
    <property type="nucleotide sequence ID" value="XM_007731011.1"/>
</dbReference>
<proteinExistence type="predicted"/>
<keyword evidence="5" id="KW-0539">Nucleus</keyword>
<evidence type="ECO:0000256" key="6">
    <source>
        <dbReference type="SAM" id="MobiDB-lite"/>
    </source>
</evidence>
<evidence type="ECO:0000256" key="2">
    <source>
        <dbReference type="ARBA" id="ARBA00023015"/>
    </source>
</evidence>
<protein>
    <recommendedName>
        <fullName evidence="7">Zn(2)-C6 fungal-type domain-containing protein</fullName>
    </recommendedName>
</protein>
<dbReference type="Gene3D" id="4.10.240.10">
    <property type="entry name" value="Zn(2)-C6 fungal-type DNA-binding domain"/>
    <property type="match status" value="1"/>
</dbReference>
<dbReference type="GeneID" id="19165001"/>
<evidence type="ECO:0000256" key="1">
    <source>
        <dbReference type="ARBA" id="ARBA00022723"/>
    </source>
</evidence>
<dbReference type="InterPro" id="IPR001138">
    <property type="entry name" value="Zn2Cys6_DnaBD"/>
</dbReference>
<dbReference type="SMART" id="SM00906">
    <property type="entry name" value="Fungal_trans"/>
    <property type="match status" value="1"/>
</dbReference>
<dbReference type="Pfam" id="PF00172">
    <property type="entry name" value="Zn_clus"/>
    <property type="match status" value="1"/>
</dbReference>
<organism evidence="8 9">
    <name type="scientific">Capronia epimyces CBS 606.96</name>
    <dbReference type="NCBI Taxonomy" id="1182542"/>
    <lineage>
        <taxon>Eukaryota</taxon>
        <taxon>Fungi</taxon>
        <taxon>Dikarya</taxon>
        <taxon>Ascomycota</taxon>
        <taxon>Pezizomycotina</taxon>
        <taxon>Eurotiomycetes</taxon>
        <taxon>Chaetothyriomycetidae</taxon>
        <taxon>Chaetothyriales</taxon>
        <taxon>Herpotrichiellaceae</taxon>
        <taxon>Capronia</taxon>
    </lineage>
</organism>
<keyword evidence="1" id="KW-0479">Metal-binding</keyword>
<dbReference type="GO" id="GO:0005634">
    <property type="term" value="C:nucleus"/>
    <property type="evidence" value="ECO:0007669"/>
    <property type="project" value="TreeGrafter"/>
</dbReference>
<keyword evidence="9" id="KW-1185">Reference proteome</keyword>
<dbReference type="PANTHER" id="PTHR47424:SF3">
    <property type="entry name" value="REGULATORY PROTEIN GAL4"/>
    <property type="match status" value="1"/>
</dbReference>
<feature type="compositionally biased region" description="Low complexity" evidence="6">
    <location>
        <begin position="607"/>
        <end position="622"/>
    </location>
</feature>
<evidence type="ECO:0000256" key="4">
    <source>
        <dbReference type="ARBA" id="ARBA00023163"/>
    </source>
</evidence>
<dbReference type="PROSITE" id="PS00463">
    <property type="entry name" value="ZN2_CY6_FUNGAL_1"/>
    <property type="match status" value="1"/>
</dbReference>
<dbReference type="EMBL" id="AMGY01000001">
    <property type="protein sequence ID" value="EXJ92311.1"/>
    <property type="molecule type" value="Genomic_DNA"/>
</dbReference>
<dbReference type="PANTHER" id="PTHR47424">
    <property type="entry name" value="REGULATORY PROTEIN GAL4"/>
    <property type="match status" value="1"/>
</dbReference>
<comment type="caution">
    <text evidence="8">The sequence shown here is derived from an EMBL/GenBank/DDBJ whole genome shotgun (WGS) entry which is preliminary data.</text>
</comment>
<evidence type="ECO:0000259" key="7">
    <source>
        <dbReference type="PROSITE" id="PS50048"/>
    </source>
</evidence>
<evidence type="ECO:0000313" key="9">
    <source>
        <dbReference type="Proteomes" id="UP000019478"/>
    </source>
</evidence>
<dbReference type="GO" id="GO:0000978">
    <property type="term" value="F:RNA polymerase II cis-regulatory region sequence-specific DNA binding"/>
    <property type="evidence" value="ECO:0007669"/>
    <property type="project" value="TreeGrafter"/>
</dbReference>
<dbReference type="PROSITE" id="PS50048">
    <property type="entry name" value="ZN2_CY6_FUNGAL_2"/>
    <property type="match status" value="1"/>
</dbReference>
<feature type="compositionally biased region" description="Polar residues" evidence="6">
    <location>
        <begin position="88"/>
        <end position="111"/>
    </location>
</feature>
<keyword evidence="2" id="KW-0805">Transcription regulation</keyword>
<dbReference type="SMART" id="SM00066">
    <property type="entry name" value="GAL4"/>
    <property type="match status" value="1"/>
</dbReference>
<dbReference type="CDD" id="cd00067">
    <property type="entry name" value="GAL4"/>
    <property type="match status" value="1"/>
</dbReference>
<gene>
    <name evidence="8" type="ORF">A1O3_00861</name>
</gene>
<evidence type="ECO:0000256" key="3">
    <source>
        <dbReference type="ARBA" id="ARBA00023125"/>
    </source>
</evidence>
<dbReference type="CDD" id="cd12148">
    <property type="entry name" value="fungal_TF_MHR"/>
    <property type="match status" value="1"/>
</dbReference>
<accession>W9YSS1</accession>
<feature type="region of interest" description="Disordered" evidence="6">
    <location>
        <begin position="604"/>
        <end position="623"/>
    </location>
</feature>
<dbReference type="STRING" id="1182542.W9YSS1"/>
<dbReference type="eggNOG" id="ENOG502RJRW">
    <property type="taxonomic scope" value="Eukaryota"/>
</dbReference>
<dbReference type="GO" id="GO:0000435">
    <property type="term" value="P:positive regulation of transcription from RNA polymerase II promoter by galactose"/>
    <property type="evidence" value="ECO:0007669"/>
    <property type="project" value="TreeGrafter"/>
</dbReference>